<evidence type="ECO:0000313" key="13">
    <source>
        <dbReference type="Proteomes" id="UP000316747"/>
    </source>
</evidence>
<dbReference type="GO" id="GO:0045717">
    <property type="term" value="P:negative regulation of fatty acid biosynthetic process"/>
    <property type="evidence" value="ECO:0007669"/>
    <property type="project" value="UniProtKB-ARBA"/>
</dbReference>
<dbReference type="InterPro" id="IPR011009">
    <property type="entry name" value="Kinase-like_dom_sf"/>
</dbReference>
<dbReference type="Proteomes" id="UP000316747">
    <property type="component" value="Unassembled WGS sequence"/>
</dbReference>
<dbReference type="EMBL" id="VFPM01000005">
    <property type="protein sequence ID" value="TQM55082.1"/>
    <property type="molecule type" value="Genomic_DNA"/>
</dbReference>
<feature type="compositionally biased region" description="Low complexity" evidence="9">
    <location>
        <begin position="404"/>
        <end position="420"/>
    </location>
</feature>
<feature type="compositionally biased region" description="Low complexity" evidence="9">
    <location>
        <begin position="428"/>
        <end position="462"/>
    </location>
</feature>
<dbReference type="SUPFAM" id="SSF56112">
    <property type="entry name" value="Protein kinase-like (PK-like)"/>
    <property type="match status" value="1"/>
</dbReference>
<dbReference type="GO" id="GO:0005524">
    <property type="term" value="F:ATP binding"/>
    <property type="evidence" value="ECO:0007669"/>
    <property type="project" value="UniProtKB-KW"/>
</dbReference>
<feature type="domain" description="Protein kinase" evidence="11">
    <location>
        <begin position="28"/>
        <end position="282"/>
    </location>
</feature>
<evidence type="ECO:0000256" key="7">
    <source>
        <dbReference type="ARBA" id="ARBA00047899"/>
    </source>
</evidence>
<evidence type="ECO:0000256" key="2">
    <source>
        <dbReference type="ARBA" id="ARBA00022527"/>
    </source>
</evidence>
<evidence type="ECO:0000313" key="12">
    <source>
        <dbReference type="EMBL" id="TQM55082.1"/>
    </source>
</evidence>
<feature type="compositionally biased region" description="Basic residues" evidence="9">
    <location>
        <begin position="477"/>
        <end position="486"/>
    </location>
</feature>
<keyword evidence="13" id="KW-1185">Reference proteome</keyword>
<feature type="region of interest" description="Disordered" evidence="9">
    <location>
        <begin position="356"/>
        <end position="377"/>
    </location>
</feature>
<protein>
    <recommendedName>
        <fullName evidence="1">non-specific serine/threonine protein kinase</fullName>
        <ecNumber evidence="1">2.7.11.1</ecNumber>
    </recommendedName>
</protein>
<comment type="caution">
    <text evidence="12">The sequence shown here is derived from an EMBL/GenBank/DDBJ whole genome shotgun (WGS) entry which is preliminary data.</text>
</comment>
<dbReference type="OrthoDB" id="9762169at2"/>
<dbReference type="AlphaFoldDB" id="A0A543H9S8"/>
<gene>
    <name evidence="12" type="ORF">FBY41_4406</name>
</gene>
<dbReference type="Gene3D" id="1.10.510.10">
    <property type="entry name" value="Transferase(Phosphotransferase) domain 1"/>
    <property type="match status" value="1"/>
</dbReference>
<dbReference type="Pfam" id="PF00069">
    <property type="entry name" value="Pkinase"/>
    <property type="match status" value="1"/>
</dbReference>
<name>A0A543H9S8_9MICO</name>
<dbReference type="InterPro" id="IPR000719">
    <property type="entry name" value="Prot_kinase_dom"/>
</dbReference>
<comment type="catalytic activity">
    <reaction evidence="7">
        <text>L-threonyl-[protein] + ATP = O-phospho-L-threonyl-[protein] + ADP + H(+)</text>
        <dbReference type="Rhea" id="RHEA:46608"/>
        <dbReference type="Rhea" id="RHEA-COMP:11060"/>
        <dbReference type="Rhea" id="RHEA-COMP:11605"/>
        <dbReference type="ChEBI" id="CHEBI:15378"/>
        <dbReference type="ChEBI" id="CHEBI:30013"/>
        <dbReference type="ChEBI" id="CHEBI:30616"/>
        <dbReference type="ChEBI" id="CHEBI:61977"/>
        <dbReference type="ChEBI" id="CHEBI:456216"/>
        <dbReference type="EC" id="2.7.11.1"/>
    </reaction>
</comment>
<dbReference type="PANTHER" id="PTHR43289:SF6">
    <property type="entry name" value="SERINE_THREONINE-PROTEIN KINASE NEKL-3"/>
    <property type="match status" value="1"/>
</dbReference>
<accession>A0A543H9S8</accession>
<reference evidence="12 13" key="1">
    <citation type="submission" date="2019-06" db="EMBL/GenBank/DDBJ databases">
        <title>Genome sequencing of plant associated microbes to promote plant fitness in Sorghum bicolor and Oryza sativa.</title>
        <authorList>
            <person name="Coleman-Derr D."/>
        </authorList>
    </citation>
    <scope>NUCLEOTIDE SEQUENCE [LARGE SCALE GENOMIC DNA]</scope>
    <source>
        <strain evidence="12 13">KV-663</strain>
    </source>
</reference>
<dbReference type="RefSeq" id="WP_141847183.1">
    <property type="nucleotide sequence ID" value="NZ_VFPM01000005.1"/>
</dbReference>
<evidence type="ECO:0000256" key="10">
    <source>
        <dbReference type="SAM" id="Phobius"/>
    </source>
</evidence>
<keyword evidence="5 12" id="KW-0418">Kinase</keyword>
<dbReference type="EC" id="2.7.11.1" evidence="1"/>
<proteinExistence type="predicted"/>
<evidence type="ECO:0000256" key="9">
    <source>
        <dbReference type="SAM" id="MobiDB-lite"/>
    </source>
</evidence>
<comment type="catalytic activity">
    <reaction evidence="8">
        <text>L-seryl-[protein] + ATP = O-phospho-L-seryl-[protein] + ADP + H(+)</text>
        <dbReference type="Rhea" id="RHEA:17989"/>
        <dbReference type="Rhea" id="RHEA-COMP:9863"/>
        <dbReference type="Rhea" id="RHEA-COMP:11604"/>
        <dbReference type="ChEBI" id="CHEBI:15378"/>
        <dbReference type="ChEBI" id="CHEBI:29999"/>
        <dbReference type="ChEBI" id="CHEBI:30616"/>
        <dbReference type="ChEBI" id="CHEBI:83421"/>
        <dbReference type="ChEBI" id="CHEBI:456216"/>
        <dbReference type="EC" id="2.7.11.1"/>
    </reaction>
</comment>
<keyword evidence="10" id="KW-0812">Transmembrane</keyword>
<evidence type="ECO:0000256" key="8">
    <source>
        <dbReference type="ARBA" id="ARBA00048679"/>
    </source>
</evidence>
<keyword evidence="2" id="KW-0723">Serine/threonine-protein kinase</keyword>
<dbReference type="InterPro" id="IPR008271">
    <property type="entry name" value="Ser/Thr_kinase_AS"/>
</dbReference>
<evidence type="ECO:0000256" key="1">
    <source>
        <dbReference type="ARBA" id="ARBA00012513"/>
    </source>
</evidence>
<dbReference type="PROSITE" id="PS50011">
    <property type="entry name" value="PROTEIN_KINASE_DOM"/>
    <property type="match status" value="1"/>
</dbReference>
<dbReference type="Gene3D" id="3.30.200.20">
    <property type="entry name" value="Phosphorylase Kinase, domain 1"/>
    <property type="match status" value="1"/>
</dbReference>
<keyword evidence="3" id="KW-0808">Transferase</keyword>
<feature type="transmembrane region" description="Helical" evidence="10">
    <location>
        <begin position="382"/>
        <end position="404"/>
    </location>
</feature>
<keyword evidence="4" id="KW-0547">Nucleotide-binding</keyword>
<dbReference type="FunFam" id="1.10.510.10:FF:000021">
    <property type="entry name" value="Serine/threonine protein kinase"/>
    <property type="match status" value="1"/>
</dbReference>
<dbReference type="FunFam" id="3.30.200.20:FF:000035">
    <property type="entry name" value="Serine/threonine protein kinase Stk1"/>
    <property type="match status" value="1"/>
</dbReference>
<keyword evidence="10" id="KW-0472">Membrane</keyword>
<evidence type="ECO:0000259" key="11">
    <source>
        <dbReference type="PROSITE" id="PS50011"/>
    </source>
</evidence>
<evidence type="ECO:0000256" key="3">
    <source>
        <dbReference type="ARBA" id="ARBA00022679"/>
    </source>
</evidence>
<keyword evidence="10" id="KW-1133">Transmembrane helix</keyword>
<dbReference type="GO" id="GO:0004674">
    <property type="term" value="F:protein serine/threonine kinase activity"/>
    <property type="evidence" value="ECO:0007669"/>
    <property type="project" value="UniProtKB-KW"/>
</dbReference>
<evidence type="ECO:0000256" key="6">
    <source>
        <dbReference type="ARBA" id="ARBA00022840"/>
    </source>
</evidence>
<keyword evidence="6" id="KW-0067">ATP-binding</keyword>
<organism evidence="12 13">
    <name type="scientific">Humibacillus xanthopallidus</name>
    <dbReference type="NCBI Taxonomy" id="412689"/>
    <lineage>
        <taxon>Bacteria</taxon>
        <taxon>Bacillati</taxon>
        <taxon>Actinomycetota</taxon>
        <taxon>Actinomycetes</taxon>
        <taxon>Micrococcales</taxon>
        <taxon>Intrasporangiaceae</taxon>
        <taxon>Humibacillus</taxon>
    </lineage>
</organism>
<evidence type="ECO:0000256" key="5">
    <source>
        <dbReference type="ARBA" id="ARBA00022777"/>
    </source>
</evidence>
<dbReference type="PANTHER" id="PTHR43289">
    <property type="entry name" value="MITOGEN-ACTIVATED PROTEIN KINASE KINASE KINASE 20-RELATED"/>
    <property type="match status" value="1"/>
</dbReference>
<dbReference type="CDD" id="cd14014">
    <property type="entry name" value="STKc_PknB_like"/>
    <property type="match status" value="1"/>
</dbReference>
<evidence type="ECO:0000256" key="4">
    <source>
        <dbReference type="ARBA" id="ARBA00022741"/>
    </source>
</evidence>
<dbReference type="SMART" id="SM00220">
    <property type="entry name" value="S_TKc"/>
    <property type="match status" value="1"/>
</dbReference>
<feature type="region of interest" description="Disordered" evidence="9">
    <location>
        <begin position="404"/>
        <end position="486"/>
    </location>
</feature>
<sequence length="486" mass="49072">MTGPANCATPANSDPSVLVPGAVLGGRYVLTAPIAAGGMGDVWQATDEVLGRDVAVKVMRADGVDDDAFTARFRDEARNAAGLHHPHIASVFDYGEQDDRAWIVMELVPGHTVSDLIRERGALPADEVRRIVGQSALALAAAHAAGVVHRDVKPSNIIVTPDGRAKLTDFGISRADDTAGHTLVGEVLGTPDYLSPEQALGHAATAASDLYALGVVAHELITGAKPFDRGAPVATARAHVTDEPPPLPDSVPADLRDLVAACLHKDPEQRPADAHTVGLELLGVPASDPSGMPSGALAATAALPATAEPTTTMAPSADERTGAMDWTWDEPAPPELAPTATRRLPTPVVADAASGVPVSRAARHTAPGHTGVRPGRPDRRRIAWVAAAAALVIGGGAVALGSALGGSEPSAARPAASTSPAPAPTTPAPTGSTASPTSTITSMTTTKSSTKAAASQTPATVAPVPPPSGQKAGNGKGHGKGKGNGR</sequence>
<dbReference type="PROSITE" id="PS00108">
    <property type="entry name" value="PROTEIN_KINASE_ST"/>
    <property type="match status" value="1"/>
</dbReference>